<evidence type="ECO:0000259" key="3">
    <source>
        <dbReference type="PROSITE" id="PS50011"/>
    </source>
</evidence>
<dbReference type="SUPFAM" id="SSF56112">
    <property type="entry name" value="Protein kinase-like (PK-like)"/>
    <property type="match status" value="1"/>
</dbReference>
<dbReference type="InterPro" id="IPR000719">
    <property type="entry name" value="Prot_kinase_dom"/>
</dbReference>
<evidence type="ECO:0000313" key="4">
    <source>
        <dbReference type="EMBL" id="VDD43150.1"/>
    </source>
</evidence>
<gene>
    <name evidence="4" type="ORF">BOLC5T30697H</name>
</gene>
<dbReference type="AlphaFoldDB" id="A0A3P6ETR6"/>
<evidence type="ECO:0000256" key="1">
    <source>
        <dbReference type="ARBA" id="ARBA00022741"/>
    </source>
</evidence>
<keyword evidence="2" id="KW-0067">ATP-binding</keyword>
<organism evidence="4">
    <name type="scientific">Brassica oleracea</name>
    <name type="common">Wild cabbage</name>
    <dbReference type="NCBI Taxonomy" id="3712"/>
    <lineage>
        <taxon>Eukaryota</taxon>
        <taxon>Viridiplantae</taxon>
        <taxon>Streptophyta</taxon>
        <taxon>Embryophyta</taxon>
        <taxon>Tracheophyta</taxon>
        <taxon>Spermatophyta</taxon>
        <taxon>Magnoliopsida</taxon>
        <taxon>eudicotyledons</taxon>
        <taxon>Gunneridae</taxon>
        <taxon>Pentapetalae</taxon>
        <taxon>rosids</taxon>
        <taxon>malvids</taxon>
        <taxon>Brassicales</taxon>
        <taxon>Brassicaceae</taxon>
        <taxon>Brassiceae</taxon>
        <taxon>Brassica</taxon>
    </lineage>
</organism>
<dbReference type="GO" id="GO:0005524">
    <property type="term" value="F:ATP binding"/>
    <property type="evidence" value="ECO:0007669"/>
    <property type="project" value="UniProtKB-KW"/>
</dbReference>
<evidence type="ECO:0000256" key="2">
    <source>
        <dbReference type="ARBA" id="ARBA00022840"/>
    </source>
</evidence>
<dbReference type="EMBL" id="LR031877">
    <property type="protein sequence ID" value="VDD43150.1"/>
    <property type="molecule type" value="Genomic_DNA"/>
</dbReference>
<dbReference type="InterPro" id="IPR045274">
    <property type="entry name" value="WAK-like"/>
</dbReference>
<dbReference type="GO" id="GO:0004674">
    <property type="term" value="F:protein serine/threonine kinase activity"/>
    <property type="evidence" value="ECO:0007669"/>
    <property type="project" value="TreeGrafter"/>
</dbReference>
<dbReference type="GO" id="GO:0007166">
    <property type="term" value="P:cell surface receptor signaling pathway"/>
    <property type="evidence" value="ECO:0007669"/>
    <property type="project" value="InterPro"/>
</dbReference>
<dbReference type="Pfam" id="PF07714">
    <property type="entry name" value="PK_Tyr_Ser-Thr"/>
    <property type="match status" value="1"/>
</dbReference>
<dbReference type="PROSITE" id="PS50011">
    <property type="entry name" value="PROTEIN_KINASE_DOM"/>
    <property type="match status" value="1"/>
</dbReference>
<keyword evidence="1" id="KW-0547">Nucleotide-binding</keyword>
<dbReference type="InterPro" id="IPR001245">
    <property type="entry name" value="Ser-Thr/Tyr_kinase_cat_dom"/>
</dbReference>
<dbReference type="Gene3D" id="1.10.510.10">
    <property type="entry name" value="Transferase(Phosphotransferase) domain 1"/>
    <property type="match status" value="1"/>
</dbReference>
<dbReference type="InterPro" id="IPR011009">
    <property type="entry name" value="Kinase-like_dom_sf"/>
</dbReference>
<dbReference type="PANTHER" id="PTHR27005:SF346">
    <property type="entry name" value="GENOME ASSEMBLY, CHROMOSOME: A06"/>
    <property type="match status" value="1"/>
</dbReference>
<protein>
    <recommendedName>
        <fullName evidence="3">Protein kinase domain-containing protein</fullName>
    </recommendedName>
</protein>
<dbReference type="GO" id="GO:0005886">
    <property type="term" value="C:plasma membrane"/>
    <property type="evidence" value="ECO:0007669"/>
    <property type="project" value="TreeGrafter"/>
</dbReference>
<sequence length="160" mass="18157">MDKDQLTTMVQGTIGYLDPEYFTTGLLNEKSDVYSFGVVLMELVSGKKALCFERPELHEIIDSQAMNEYNQRGIHEASLIAVECTRLMGEERPRMKEVAAKLEDLRVMETKHQWSDRYNEPEVNEHLICVETISGQGDTSSTGYDSINNNVARLHIEGGR</sequence>
<name>A0A3P6ETR6_BRAOL</name>
<dbReference type="PANTHER" id="PTHR27005">
    <property type="entry name" value="WALL-ASSOCIATED RECEPTOR KINASE-LIKE 21"/>
    <property type="match status" value="1"/>
</dbReference>
<reference evidence="4" key="1">
    <citation type="submission" date="2018-11" db="EMBL/GenBank/DDBJ databases">
        <authorList>
            <consortium name="Genoscope - CEA"/>
            <person name="William W."/>
        </authorList>
    </citation>
    <scope>NUCLEOTIDE SEQUENCE</scope>
</reference>
<accession>A0A3P6ETR6</accession>
<feature type="domain" description="Protein kinase" evidence="3">
    <location>
        <begin position="1"/>
        <end position="115"/>
    </location>
</feature>
<proteinExistence type="predicted"/>